<organism evidence="1 2">
    <name type="scientific">Trichothecium roseum</name>
    <dbReference type="NCBI Taxonomy" id="47278"/>
    <lineage>
        <taxon>Eukaryota</taxon>
        <taxon>Fungi</taxon>
        <taxon>Dikarya</taxon>
        <taxon>Ascomycota</taxon>
        <taxon>Pezizomycotina</taxon>
        <taxon>Sordariomycetes</taxon>
        <taxon>Hypocreomycetidae</taxon>
        <taxon>Hypocreales</taxon>
        <taxon>Hypocreales incertae sedis</taxon>
        <taxon>Trichothecium</taxon>
    </lineage>
</organism>
<evidence type="ECO:0000313" key="2">
    <source>
        <dbReference type="Proteomes" id="UP001163324"/>
    </source>
</evidence>
<dbReference type="EMBL" id="CM047945">
    <property type="protein sequence ID" value="KAI9898130.1"/>
    <property type="molecule type" value="Genomic_DNA"/>
</dbReference>
<sequence>MSDTNETRHPTGATEDELPHLRKMVEVCTEKGLLERPEDLQEDDTLRGLQDEDTLLRFLRGNACDVDKSVTQFQEAKVIRGNLEADAAYHDVDLDEFEDARRMFPHWTGHRDKSGRPICLFDLSYINADVVKKYDDKRNKVSNKGSATSHDAARKMVVLHDYITRFAIPLCSKATDRPEPDAPITSMVMLVELSQFSMKQGWTLRNYVQDVSGLLSTCYPEMLHRVYMLNAPSYFGYFWTFLKKWLEPRTAAKLEIIAPADVQKTLFNLIDEDSIPAQFGGKCPYTHGLVPQVDEGLRKLLGTAEGAALPKGPIKWVVNAAGDEELVAVGTSGEKVRKDLVWTSKAAAKEGGAVQEEEAAAAPQEAA</sequence>
<proteinExistence type="predicted"/>
<protein>
    <submittedName>
        <fullName evidence="1">Uncharacterized protein</fullName>
    </submittedName>
</protein>
<dbReference type="Proteomes" id="UP001163324">
    <property type="component" value="Chromosome 6"/>
</dbReference>
<comment type="caution">
    <text evidence="1">The sequence shown here is derived from an EMBL/GenBank/DDBJ whole genome shotgun (WGS) entry which is preliminary data.</text>
</comment>
<accession>A0ACC0UVG9</accession>
<name>A0ACC0UVG9_9HYPO</name>
<reference evidence="1" key="1">
    <citation type="submission" date="2022-10" db="EMBL/GenBank/DDBJ databases">
        <title>Complete Genome of Trichothecium roseum strain YXFP-22015, a Plant Pathogen Isolated from Citrus.</title>
        <authorList>
            <person name="Wang Y."/>
            <person name="Zhu L."/>
        </authorList>
    </citation>
    <scope>NUCLEOTIDE SEQUENCE</scope>
    <source>
        <strain evidence="1">YXFP-22015</strain>
    </source>
</reference>
<gene>
    <name evidence="1" type="ORF">N3K66_006490</name>
</gene>
<keyword evidence="2" id="KW-1185">Reference proteome</keyword>
<evidence type="ECO:0000313" key="1">
    <source>
        <dbReference type="EMBL" id="KAI9898130.1"/>
    </source>
</evidence>